<evidence type="ECO:0000313" key="2">
    <source>
        <dbReference type="Proteomes" id="UP000727407"/>
    </source>
</evidence>
<protein>
    <submittedName>
        <fullName evidence="1">Arf-GAP with Rho-GAP domain, ANK repeat and PH domain-containing protein 3-like</fullName>
    </submittedName>
</protein>
<dbReference type="Proteomes" id="UP000727407">
    <property type="component" value="Unassembled WGS sequence"/>
</dbReference>
<accession>A0A8J4U6B8</accession>
<dbReference type="AlphaFoldDB" id="A0A8J4U6B8"/>
<proteinExistence type="predicted"/>
<gene>
    <name evidence="1" type="primary">arap3</name>
    <name evidence="1" type="ORF">DAT39_004494</name>
</gene>
<sequence>MMMKCKASLWKISERRLHPEDVVRTETLEMCQEPQQLLIGHLSYLIRGRALLCKQGCLHSNQNDRNLISPFSISHLGACIYKIPGQ</sequence>
<keyword evidence="2" id="KW-1185">Reference proteome</keyword>
<evidence type="ECO:0000313" key="1">
    <source>
        <dbReference type="EMBL" id="KAF5905734.1"/>
    </source>
</evidence>
<comment type="caution">
    <text evidence="1">The sequence shown here is derived from an EMBL/GenBank/DDBJ whole genome shotgun (WGS) entry which is preliminary data.</text>
</comment>
<organism evidence="1 2">
    <name type="scientific">Clarias magur</name>
    <name type="common">Asian catfish</name>
    <name type="synonym">Macropteronotus magur</name>
    <dbReference type="NCBI Taxonomy" id="1594786"/>
    <lineage>
        <taxon>Eukaryota</taxon>
        <taxon>Metazoa</taxon>
        <taxon>Chordata</taxon>
        <taxon>Craniata</taxon>
        <taxon>Vertebrata</taxon>
        <taxon>Euteleostomi</taxon>
        <taxon>Actinopterygii</taxon>
        <taxon>Neopterygii</taxon>
        <taxon>Teleostei</taxon>
        <taxon>Ostariophysi</taxon>
        <taxon>Siluriformes</taxon>
        <taxon>Clariidae</taxon>
        <taxon>Clarias</taxon>
    </lineage>
</organism>
<dbReference type="EMBL" id="QNUK01000040">
    <property type="protein sequence ID" value="KAF5905734.1"/>
    <property type="molecule type" value="Genomic_DNA"/>
</dbReference>
<name>A0A8J4U6B8_CLAMG</name>
<reference evidence="1" key="1">
    <citation type="submission" date="2020-07" db="EMBL/GenBank/DDBJ databases">
        <title>Clarias magur genome sequencing, assembly and annotation.</title>
        <authorList>
            <person name="Kushwaha B."/>
            <person name="Kumar R."/>
            <person name="Das P."/>
            <person name="Joshi C.G."/>
            <person name="Kumar D."/>
            <person name="Nagpure N.S."/>
            <person name="Pandey M."/>
            <person name="Agarwal S."/>
            <person name="Srivastava S."/>
            <person name="Singh M."/>
            <person name="Sahoo L."/>
            <person name="Jayasankar P."/>
            <person name="Meher P.K."/>
            <person name="Koringa P.G."/>
            <person name="Iquebal M.A."/>
            <person name="Das S.P."/>
            <person name="Bit A."/>
            <person name="Patnaik S."/>
            <person name="Patel N."/>
            <person name="Shah T.M."/>
            <person name="Hinsu A."/>
            <person name="Jena J.K."/>
        </authorList>
    </citation>
    <scope>NUCLEOTIDE SEQUENCE</scope>
    <source>
        <strain evidence="1">CIFAMagur01</strain>
        <tissue evidence="1">Testis</tissue>
    </source>
</reference>